<dbReference type="EMBL" id="CP001813">
    <property type="protein sequence ID" value="ADL36458.1"/>
    <property type="molecule type" value="Genomic_DNA"/>
</dbReference>
<proteinExistence type="predicted"/>
<dbReference type="AlphaFoldDB" id="E0S4X6"/>
<geneLocation type="plasmid" evidence="2 3">
    <name>pCY186</name>
</geneLocation>
<protein>
    <submittedName>
        <fullName evidence="2">Uncharacterized protein</fullName>
    </submittedName>
</protein>
<keyword evidence="1" id="KW-0812">Transmembrane</keyword>
<organism evidence="2 3">
    <name type="scientific">Butyrivibrio proteoclasticus (strain ATCC 51982 / DSM 14932 / B316)</name>
    <name type="common">Clostridium proteoclasticum</name>
    <dbReference type="NCBI Taxonomy" id="515622"/>
    <lineage>
        <taxon>Bacteria</taxon>
        <taxon>Bacillati</taxon>
        <taxon>Bacillota</taxon>
        <taxon>Clostridia</taxon>
        <taxon>Lachnospirales</taxon>
        <taxon>Lachnospiraceae</taxon>
        <taxon>Butyrivibrio</taxon>
    </lineage>
</organism>
<gene>
    <name evidence="2" type="ordered locus">bpr_IV093</name>
</gene>
<dbReference type="HOGENOM" id="CLU_1105515_0_0_9"/>
<feature type="transmembrane region" description="Helical" evidence="1">
    <location>
        <begin position="12"/>
        <end position="35"/>
    </location>
</feature>
<dbReference type="eggNOG" id="ENOG5030F0R">
    <property type="taxonomic scope" value="Bacteria"/>
</dbReference>
<dbReference type="Proteomes" id="UP000001299">
    <property type="component" value="Plasmid pCY186"/>
</dbReference>
<sequence length="251" mass="29108">MTDSYELARTKKIVTVGKVLSTLVIVAQFLIIVLYHFDIWTSQKKMLLALGLLPWVRYIYALIFSKITCWDECNEKDKDYKVRSTALWKETHIEFFNGFAFFQDIILLYDMIALFMVAQTYKGFSKIIILWVAIFLIMMLIGFFRIEGKDKKNQMIYYGFIMAIFIGLTVNTTCYYLSAPARHEDCTFVSKSTTHSTKGGTHYYVTVRLQDGTEYESMVGKTLYQKAEETELVACHREGPLGIEYLRVHGS</sequence>
<keyword evidence="1" id="KW-1133">Transmembrane helix</keyword>
<keyword evidence="3" id="KW-1185">Reference proteome</keyword>
<accession>E0S4X6</accession>
<dbReference type="RefSeq" id="WP_013283106.1">
    <property type="nucleotide sequence ID" value="NC_014390.1"/>
</dbReference>
<feature type="transmembrane region" description="Helical" evidence="1">
    <location>
        <begin position="95"/>
        <end position="118"/>
    </location>
</feature>
<keyword evidence="2" id="KW-0614">Plasmid</keyword>
<name>E0S4X6_BUTPB</name>
<evidence type="ECO:0000256" key="1">
    <source>
        <dbReference type="SAM" id="Phobius"/>
    </source>
</evidence>
<keyword evidence="1" id="KW-0472">Membrane</keyword>
<feature type="transmembrane region" description="Helical" evidence="1">
    <location>
        <begin position="156"/>
        <end position="178"/>
    </location>
</feature>
<feature type="transmembrane region" description="Helical" evidence="1">
    <location>
        <begin position="124"/>
        <end position="144"/>
    </location>
</feature>
<evidence type="ECO:0000313" key="2">
    <source>
        <dbReference type="EMBL" id="ADL36458.1"/>
    </source>
</evidence>
<dbReference type="KEGG" id="bpb:bpr_IV093"/>
<reference evidence="2 3" key="1">
    <citation type="journal article" date="2010" name="PLoS ONE">
        <title>The glycobiome of the rumen bacterium Butyrivibrio proteoclasticus B316(T) highlights adaptation to a polysaccharide-rich environment.</title>
        <authorList>
            <person name="Kelly W.J."/>
            <person name="Leahy S.C."/>
            <person name="Altermann E."/>
            <person name="Yeoman C.J."/>
            <person name="Dunne J.C."/>
            <person name="Kong Z."/>
            <person name="Pacheco D.M."/>
            <person name="Li D."/>
            <person name="Noel S.J."/>
            <person name="Moon C.D."/>
            <person name="Cookson A.L."/>
            <person name="Attwood G.T."/>
        </authorList>
    </citation>
    <scope>NUCLEOTIDE SEQUENCE [LARGE SCALE GENOMIC DNA]</scope>
    <source>
        <strain evidence="3">ATCC 51982 / DSM 14932 / B316</strain>
        <plasmid evidence="3">Plasmid pCY186</plasmid>
    </source>
</reference>
<feature type="transmembrane region" description="Helical" evidence="1">
    <location>
        <begin position="55"/>
        <end position="74"/>
    </location>
</feature>
<evidence type="ECO:0000313" key="3">
    <source>
        <dbReference type="Proteomes" id="UP000001299"/>
    </source>
</evidence>